<organism evidence="7 8">
    <name type="scientific">Microbulbifer salipaludis</name>
    <dbReference type="NCBI Taxonomy" id="187980"/>
    <lineage>
        <taxon>Bacteria</taxon>
        <taxon>Pseudomonadati</taxon>
        <taxon>Pseudomonadota</taxon>
        <taxon>Gammaproteobacteria</taxon>
        <taxon>Cellvibrionales</taxon>
        <taxon>Microbulbiferaceae</taxon>
        <taxon>Microbulbifer</taxon>
    </lineage>
</organism>
<keyword evidence="5" id="KW-0067">ATP-binding</keyword>
<keyword evidence="3" id="KW-0547">Nucleotide-binding</keyword>
<feature type="domain" description="Aminoglycoside phosphotransferase" evidence="6">
    <location>
        <begin position="23"/>
        <end position="231"/>
    </location>
</feature>
<dbReference type="Gene3D" id="3.30.200.20">
    <property type="entry name" value="Phosphorylase Kinase, domain 1"/>
    <property type="match status" value="1"/>
</dbReference>
<evidence type="ECO:0000259" key="6">
    <source>
        <dbReference type="Pfam" id="PF01636"/>
    </source>
</evidence>
<gene>
    <name evidence="7" type="ORF">JF535_08865</name>
</gene>
<dbReference type="InterPro" id="IPR011009">
    <property type="entry name" value="Kinase-like_dom_sf"/>
</dbReference>
<proteinExistence type="inferred from homology"/>
<sequence length="330" mass="37661">MDQVALCHYLIDKGLLHSQDATFTPLSGGVSCEILLIDDGRSRFVVKRALDKLKVKDDWFADIKRNITEQEYLRYVGEFLPQSVPTILYSDTEKYFFCMEMIEGGLENWKSRLLLGKYDRQYAHLAGNNLGIIHRRSYGDAVAREKFDTLKDFTELRLDPYLLKTGSRHPRLNPYFTAEAERIAATSTCLIHGDYSPKNLMVGSGRLVILDCEVAWYGDPVFDVAFLLNHFLLKALHRPKNAAQILGIGLKVWESYTFAADAVVDDAFEARLCHLLPMLMLARVDGKSPVEYLDSSQQQTVREFSYALIPDSPKIFNRLVHQWAELLTAE</sequence>
<evidence type="ECO:0000256" key="4">
    <source>
        <dbReference type="ARBA" id="ARBA00022777"/>
    </source>
</evidence>
<dbReference type="PANTHER" id="PTHR34273">
    <property type="entry name" value="METHYLTHIORIBOSE KINASE"/>
    <property type="match status" value="1"/>
</dbReference>
<dbReference type="SUPFAM" id="SSF56112">
    <property type="entry name" value="Protein kinase-like (PK-like)"/>
    <property type="match status" value="1"/>
</dbReference>
<dbReference type="Gene3D" id="3.90.1200.10">
    <property type="match status" value="1"/>
</dbReference>
<keyword evidence="2" id="KW-0808">Transferase</keyword>
<evidence type="ECO:0000256" key="2">
    <source>
        <dbReference type="ARBA" id="ARBA00022679"/>
    </source>
</evidence>
<dbReference type="Proteomes" id="UP000664293">
    <property type="component" value="Unassembled WGS sequence"/>
</dbReference>
<dbReference type="PANTHER" id="PTHR34273:SF2">
    <property type="entry name" value="METHYLTHIORIBOSE KINASE"/>
    <property type="match status" value="1"/>
</dbReference>
<comment type="caution">
    <text evidence="7">The sequence shown here is derived from an EMBL/GenBank/DDBJ whole genome shotgun (WGS) entry which is preliminary data.</text>
</comment>
<comment type="similarity">
    <text evidence="1">Belongs to the methylthioribose kinase family.</text>
</comment>
<protein>
    <submittedName>
        <fullName evidence="7">Phosphotransferase</fullName>
    </submittedName>
</protein>
<keyword evidence="4" id="KW-0418">Kinase</keyword>
<evidence type="ECO:0000256" key="5">
    <source>
        <dbReference type="ARBA" id="ARBA00022840"/>
    </source>
</evidence>
<dbReference type="InterPro" id="IPR002575">
    <property type="entry name" value="Aminoglycoside_PTrfase"/>
</dbReference>
<evidence type="ECO:0000313" key="8">
    <source>
        <dbReference type="Proteomes" id="UP000664293"/>
    </source>
</evidence>
<name>A0ABS3E6M6_9GAMM</name>
<dbReference type="Pfam" id="PF01636">
    <property type="entry name" value="APH"/>
    <property type="match status" value="1"/>
</dbReference>
<keyword evidence="8" id="KW-1185">Reference proteome</keyword>
<dbReference type="EMBL" id="JAEKJR010000002">
    <property type="protein sequence ID" value="MBN8430960.1"/>
    <property type="molecule type" value="Genomic_DNA"/>
</dbReference>
<accession>A0ABS3E6M6</accession>
<dbReference type="RefSeq" id="WP_207001314.1">
    <property type="nucleotide sequence ID" value="NZ_JAEKJR010000002.1"/>
</dbReference>
<evidence type="ECO:0000313" key="7">
    <source>
        <dbReference type="EMBL" id="MBN8430960.1"/>
    </source>
</evidence>
<reference evidence="7 8" key="1">
    <citation type="submission" date="2020-12" db="EMBL/GenBank/DDBJ databases">
        <title>Oil enriched cultivation method for isolating marine PHA-producing bacteria.</title>
        <authorList>
            <person name="Zheng W."/>
            <person name="Yu S."/>
            <person name="Huang Y."/>
        </authorList>
    </citation>
    <scope>NUCLEOTIDE SEQUENCE [LARGE SCALE GENOMIC DNA]</scope>
    <source>
        <strain evidence="7 8">SN0-2</strain>
    </source>
</reference>
<evidence type="ECO:0000256" key="3">
    <source>
        <dbReference type="ARBA" id="ARBA00022741"/>
    </source>
</evidence>
<evidence type="ECO:0000256" key="1">
    <source>
        <dbReference type="ARBA" id="ARBA00010165"/>
    </source>
</evidence>